<keyword evidence="2" id="KW-1185">Reference proteome</keyword>
<dbReference type="AlphaFoldDB" id="A0A7G6WRZ0"/>
<accession>A0A7G6WRZ0</accession>
<dbReference type="RefSeq" id="WP_185445428.1">
    <property type="nucleotide sequence ID" value="NZ_CP043661.1"/>
</dbReference>
<dbReference type="Proteomes" id="UP000515563">
    <property type="component" value="Chromosome"/>
</dbReference>
<sequence length="73" mass="7859">MLKGIATSASAFEQFHAPAVASLMVSSLSPAERDELAAPLQNPDLSRNWSTDTSRSSLVQTILDRLQSLRTDG</sequence>
<gene>
    <name evidence="1" type="ORF">F1D05_01135</name>
</gene>
<dbReference type="EMBL" id="CP043661">
    <property type="protein sequence ID" value="QNE16755.1"/>
    <property type="molecule type" value="Genomic_DNA"/>
</dbReference>
<protein>
    <submittedName>
        <fullName evidence="1">Uncharacterized protein</fullName>
    </submittedName>
</protein>
<organism evidence="1 2">
    <name type="scientific">Kribbella qitaiheensis</name>
    <dbReference type="NCBI Taxonomy" id="1544730"/>
    <lineage>
        <taxon>Bacteria</taxon>
        <taxon>Bacillati</taxon>
        <taxon>Actinomycetota</taxon>
        <taxon>Actinomycetes</taxon>
        <taxon>Propionibacteriales</taxon>
        <taxon>Kribbellaceae</taxon>
        <taxon>Kribbella</taxon>
    </lineage>
</organism>
<proteinExistence type="predicted"/>
<name>A0A7G6WRZ0_9ACTN</name>
<reference evidence="2" key="1">
    <citation type="submission" date="2019-09" db="EMBL/GenBank/DDBJ databases">
        <title>Antimicrobial potential of Antarctic Bacteria.</title>
        <authorList>
            <person name="Benaud N."/>
            <person name="Edwards R.J."/>
            <person name="Ferrari B.C."/>
        </authorList>
    </citation>
    <scope>NUCLEOTIDE SEQUENCE [LARGE SCALE GENOMIC DNA]</scope>
    <source>
        <strain evidence="2">SPB151</strain>
    </source>
</reference>
<reference evidence="1 2" key="2">
    <citation type="journal article" date="2020" name="Microbiol. Resour. Announc.">
        <title>Antarctic desert soil bacteria exhibit high novel natural product potential, evaluated through long-read genome sequencing and comparative genomics.</title>
        <authorList>
            <person name="Benaud N."/>
            <person name="Edwards R.J."/>
            <person name="Amos T.G."/>
            <person name="D'Agostino P.M."/>
            <person name="Gutierrez-Chavez C."/>
            <person name="Montgomery K."/>
            <person name="Nicetic I."/>
            <person name="Ferrari B.C."/>
        </authorList>
    </citation>
    <scope>NUCLEOTIDE SEQUENCE [LARGE SCALE GENOMIC DNA]</scope>
    <source>
        <strain evidence="1 2">SPB151</strain>
    </source>
</reference>
<evidence type="ECO:0000313" key="2">
    <source>
        <dbReference type="Proteomes" id="UP000515563"/>
    </source>
</evidence>
<dbReference type="KEGG" id="kqi:F1D05_01135"/>
<evidence type="ECO:0000313" key="1">
    <source>
        <dbReference type="EMBL" id="QNE16755.1"/>
    </source>
</evidence>